<dbReference type="GO" id="GO:0043565">
    <property type="term" value="F:sequence-specific DNA binding"/>
    <property type="evidence" value="ECO:0007669"/>
    <property type="project" value="InterPro"/>
</dbReference>
<dbReference type="SUPFAM" id="SSF46689">
    <property type="entry name" value="Homeodomain-like"/>
    <property type="match status" value="2"/>
</dbReference>
<gene>
    <name evidence="4" type="ORF">GOQ09_19655</name>
</gene>
<dbReference type="Pfam" id="PF01965">
    <property type="entry name" value="DJ-1_PfpI"/>
    <property type="match status" value="1"/>
</dbReference>
<dbReference type="PROSITE" id="PS01124">
    <property type="entry name" value="HTH_ARAC_FAMILY_2"/>
    <property type="match status" value="1"/>
</dbReference>
<dbReference type="InterPro" id="IPR018060">
    <property type="entry name" value="HTH_AraC"/>
</dbReference>
<dbReference type="PANTHER" id="PTHR43130:SF3">
    <property type="entry name" value="HTH-TYPE TRANSCRIPTIONAL REGULATOR RV1931C"/>
    <property type="match status" value="1"/>
</dbReference>
<dbReference type="Gene3D" id="3.40.50.880">
    <property type="match status" value="1"/>
</dbReference>
<feature type="domain" description="HTH araC/xylS-type" evidence="3">
    <location>
        <begin position="231"/>
        <end position="329"/>
    </location>
</feature>
<evidence type="ECO:0000313" key="4">
    <source>
        <dbReference type="EMBL" id="QGW85070.1"/>
    </source>
</evidence>
<dbReference type="SMART" id="SM00342">
    <property type="entry name" value="HTH_ARAC"/>
    <property type="match status" value="1"/>
</dbReference>
<dbReference type="OrthoDB" id="8543772at2"/>
<dbReference type="EMBL" id="CP046622">
    <property type="protein sequence ID" value="QGW85070.1"/>
    <property type="molecule type" value="Genomic_DNA"/>
</dbReference>
<dbReference type="InterPro" id="IPR002818">
    <property type="entry name" value="DJ-1/PfpI"/>
</dbReference>
<proteinExistence type="predicted"/>
<reference evidence="4 5" key="1">
    <citation type="submission" date="2019-12" db="EMBL/GenBank/DDBJ databases">
        <title>Hybrid Genome Assemblies of two High G+C Isolates from Undergraduate Microbiology Courses.</title>
        <authorList>
            <person name="Ne Ville C.J."/>
            <person name="Enright D."/>
            <person name="Hernandez I."/>
            <person name="Dodsworth J."/>
            <person name="Orwin P.M."/>
        </authorList>
    </citation>
    <scope>NUCLEOTIDE SEQUENCE [LARGE SCALE GENOMIC DNA]</scope>
    <source>
        <strain evidence="4 5">CSUSB</strain>
    </source>
</reference>
<dbReference type="InterPro" id="IPR029062">
    <property type="entry name" value="Class_I_gatase-like"/>
</dbReference>
<sequence length="332" mass="35293">MPTPTHKDEEAAVSASDVVLVAFDGVEAIDVAGPASVFSKAELLRPGSYRLHIASPSGGNVLTNGGLSFAGTCNLRQLPAAIDTLVIAGGDEPGVRAAIVDQGISGWIAEIAPGVRRIASVCSGAFALAAAGLLDGREATTHWRACDQLQALWPQVRVQRERIYVHDGPVWTSAGVTTGIELALALVEDDLGHAVSMEIARTLALPMLRGAEQPQLSQALEAQASASHRLRELVAWIGTHPQDDLSVEALAGRVQMSPRNFARAFVAETGRTPARFVEQIRVAAAAQLLRQTQWPQDRIASLSGFGSVDALQRAFARQHGLTPQAYRTHDQT</sequence>
<dbReference type="SUPFAM" id="SSF52317">
    <property type="entry name" value="Class I glutamine amidotransferase-like"/>
    <property type="match status" value="1"/>
</dbReference>
<dbReference type="Proteomes" id="UP000425817">
    <property type="component" value="Chromosome"/>
</dbReference>
<evidence type="ECO:0000313" key="5">
    <source>
        <dbReference type="Proteomes" id="UP000425817"/>
    </source>
</evidence>
<name>A0A6I6HQ93_VARPD</name>
<dbReference type="Pfam" id="PF12833">
    <property type="entry name" value="HTH_18"/>
    <property type="match status" value="1"/>
</dbReference>
<keyword evidence="2" id="KW-0804">Transcription</keyword>
<dbReference type="CDD" id="cd03137">
    <property type="entry name" value="GATase1_AraC_1"/>
    <property type="match status" value="1"/>
</dbReference>
<dbReference type="InterPro" id="IPR009057">
    <property type="entry name" value="Homeodomain-like_sf"/>
</dbReference>
<protein>
    <submittedName>
        <fullName evidence="4">Helix-turn-helix domain-containing protein</fullName>
    </submittedName>
</protein>
<evidence type="ECO:0000256" key="1">
    <source>
        <dbReference type="ARBA" id="ARBA00023015"/>
    </source>
</evidence>
<organism evidence="4 5">
    <name type="scientific">Variovorax paradoxus</name>
    <dbReference type="NCBI Taxonomy" id="34073"/>
    <lineage>
        <taxon>Bacteria</taxon>
        <taxon>Pseudomonadati</taxon>
        <taxon>Pseudomonadota</taxon>
        <taxon>Betaproteobacteria</taxon>
        <taxon>Burkholderiales</taxon>
        <taxon>Comamonadaceae</taxon>
        <taxon>Variovorax</taxon>
    </lineage>
</organism>
<keyword evidence="1" id="KW-0805">Transcription regulation</keyword>
<dbReference type="GO" id="GO:0003700">
    <property type="term" value="F:DNA-binding transcription factor activity"/>
    <property type="evidence" value="ECO:0007669"/>
    <property type="project" value="InterPro"/>
</dbReference>
<evidence type="ECO:0000256" key="2">
    <source>
        <dbReference type="ARBA" id="ARBA00023163"/>
    </source>
</evidence>
<evidence type="ECO:0000259" key="3">
    <source>
        <dbReference type="PROSITE" id="PS01124"/>
    </source>
</evidence>
<dbReference type="AlphaFoldDB" id="A0A6I6HQ93"/>
<dbReference type="PANTHER" id="PTHR43130">
    <property type="entry name" value="ARAC-FAMILY TRANSCRIPTIONAL REGULATOR"/>
    <property type="match status" value="1"/>
</dbReference>
<dbReference type="Gene3D" id="1.10.10.60">
    <property type="entry name" value="Homeodomain-like"/>
    <property type="match status" value="1"/>
</dbReference>
<dbReference type="InterPro" id="IPR052158">
    <property type="entry name" value="INH-QAR"/>
</dbReference>
<dbReference type="RefSeq" id="WP_157616768.1">
    <property type="nucleotide sequence ID" value="NZ_CP046622.1"/>
</dbReference>
<accession>A0A6I6HQ93</accession>